<dbReference type="InterPro" id="IPR011009">
    <property type="entry name" value="Kinase-like_dom_sf"/>
</dbReference>
<reference evidence="3" key="1">
    <citation type="submission" date="2023-03" db="EMBL/GenBank/DDBJ databases">
        <title>Massive genome expansion in bonnet fungi (Mycena s.s.) driven by repeated elements and novel gene families across ecological guilds.</title>
        <authorList>
            <consortium name="Lawrence Berkeley National Laboratory"/>
            <person name="Harder C.B."/>
            <person name="Miyauchi S."/>
            <person name="Viragh M."/>
            <person name="Kuo A."/>
            <person name="Thoen E."/>
            <person name="Andreopoulos B."/>
            <person name="Lu D."/>
            <person name="Skrede I."/>
            <person name="Drula E."/>
            <person name="Henrissat B."/>
            <person name="Morin E."/>
            <person name="Kohler A."/>
            <person name="Barry K."/>
            <person name="LaButti K."/>
            <person name="Morin E."/>
            <person name="Salamov A."/>
            <person name="Lipzen A."/>
            <person name="Mereny Z."/>
            <person name="Hegedus B."/>
            <person name="Baldrian P."/>
            <person name="Stursova M."/>
            <person name="Weitz H."/>
            <person name="Taylor A."/>
            <person name="Grigoriev I.V."/>
            <person name="Nagy L.G."/>
            <person name="Martin F."/>
            <person name="Kauserud H."/>
        </authorList>
    </citation>
    <scope>NUCLEOTIDE SEQUENCE</scope>
    <source>
        <strain evidence="3">CBHHK067</strain>
    </source>
</reference>
<accession>A0AAD7H2A2</accession>
<dbReference type="AlphaFoldDB" id="A0AAD7H2A2"/>
<keyword evidence="2" id="KW-0732">Signal</keyword>
<dbReference type="SUPFAM" id="SSF56112">
    <property type="entry name" value="Protein kinase-like (PK-like)"/>
    <property type="match status" value="1"/>
</dbReference>
<dbReference type="EMBL" id="JARKIE010000001">
    <property type="protein sequence ID" value="KAJ7710353.1"/>
    <property type="molecule type" value="Genomic_DNA"/>
</dbReference>
<evidence type="ECO:0008006" key="5">
    <source>
        <dbReference type="Google" id="ProtNLM"/>
    </source>
</evidence>
<proteinExistence type="predicted"/>
<comment type="caution">
    <text evidence="3">The sequence shown here is derived from an EMBL/GenBank/DDBJ whole genome shotgun (WGS) entry which is preliminary data.</text>
</comment>
<feature type="signal peptide" evidence="2">
    <location>
        <begin position="1"/>
        <end position="19"/>
    </location>
</feature>
<feature type="region of interest" description="Disordered" evidence="1">
    <location>
        <begin position="61"/>
        <end position="80"/>
    </location>
</feature>
<dbReference type="Proteomes" id="UP001221757">
    <property type="component" value="Unassembled WGS sequence"/>
</dbReference>
<protein>
    <recommendedName>
        <fullName evidence="5">Protein kinase domain-containing protein</fullName>
    </recommendedName>
</protein>
<sequence length="610" mass="66454">MAQESWLSSVLTILNLIVAALLKDLASFLPTRDKDWLATAEYLPDAVEALVEVMDAAGGPRHLAVGPPPTPPGSEGAAHSSSNLAMFSLNIRPSSPSHATSSVPTPDMHRDMQSSSRYGIVYMGNYFLLAETPVPQAKPFPRGPPLTSPTAGDRRVRGVGVSQIEHIVGGNAPPFRGFLALLVAINARPEMLTFDDPDPELVVPGFTGYCELYDPTNASASVGGKSSLKLTVGKSGERGRPEGPSESRGGLDILESWNTRGRGPQRLGWFTSNPVKIHGVTARLGARENAVDSRARVGSGPVGPRKSGGSNDRRFDGVPPSGNYAAFFSGSQTGYSSFLETWRYLGFPVDHISHPRVIVFQFGLEFLSQEPRRLVEIPRDLIQKPPRHPLFSSFPSNPSQLLLADAFIHSSEQASVYRGNLEGRRVVVKLYEEHSFDGLLLVPKCLGVFGPSDIAWVALVTEDKGTSLASDGCWVDLSLNDRQVIYKAAAYIHAAGVYHGDFEDRNIVRDKEGRFSIVDFDHATVDHAYEPDICTELSDFRQRLGLKSFQRSEGKFDGAEGLLDSSDTHKWTRSLVKALADHETTVEAVLQGAREPQYSRARLEAALEKP</sequence>
<dbReference type="Gene3D" id="1.10.510.10">
    <property type="entry name" value="Transferase(Phosphotransferase) domain 1"/>
    <property type="match status" value="1"/>
</dbReference>
<evidence type="ECO:0000256" key="1">
    <source>
        <dbReference type="SAM" id="MobiDB-lite"/>
    </source>
</evidence>
<evidence type="ECO:0000313" key="3">
    <source>
        <dbReference type="EMBL" id="KAJ7710353.1"/>
    </source>
</evidence>
<gene>
    <name evidence="3" type="ORF">B0H17DRAFT_1123512</name>
</gene>
<keyword evidence="4" id="KW-1185">Reference proteome</keyword>
<feature type="chain" id="PRO_5042185911" description="Protein kinase domain-containing protein" evidence="2">
    <location>
        <begin position="20"/>
        <end position="610"/>
    </location>
</feature>
<feature type="region of interest" description="Disordered" evidence="1">
    <location>
        <begin position="229"/>
        <end position="252"/>
    </location>
</feature>
<name>A0AAD7H2A2_MYCRO</name>
<evidence type="ECO:0000256" key="2">
    <source>
        <dbReference type="SAM" id="SignalP"/>
    </source>
</evidence>
<organism evidence="3 4">
    <name type="scientific">Mycena rosella</name>
    <name type="common">Pink bonnet</name>
    <name type="synonym">Agaricus rosellus</name>
    <dbReference type="NCBI Taxonomy" id="1033263"/>
    <lineage>
        <taxon>Eukaryota</taxon>
        <taxon>Fungi</taxon>
        <taxon>Dikarya</taxon>
        <taxon>Basidiomycota</taxon>
        <taxon>Agaricomycotina</taxon>
        <taxon>Agaricomycetes</taxon>
        <taxon>Agaricomycetidae</taxon>
        <taxon>Agaricales</taxon>
        <taxon>Marasmiineae</taxon>
        <taxon>Mycenaceae</taxon>
        <taxon>Mycena</taxon>
    </lineage>
</organism>
<feature type="compositionally biased region" description="Basic and acidic residues" evidence="1">
    <location>
        <begin position="235"/>
        <end position="245"/>
    </location>
</feature>
<feature type="region of interest" description="Disordered" evidence="1">
    <location>
        <begin position="289"/>
        <end position="313"/>
    </location>
</feature>
<evidence type="ECO:0000313" key="4">
    <source>
        <dbReference type="Proteomes" id="UP001221757"/>
    </source>
</evidence>